<keyword evidence="3 8" id="KW-0813">Transport</keyword>
<feature type="transmembrane region" description="Helical" evidence="8">
    <location>
        <begin position="335"/>
        <end position="364"/>
    </location>
</feature>
<evidence type="ECO:0000313" key="11">
    <source>
        <dbReference type="Proteomes" id="UP000440965"/>
    </source>
</evidence>
<proteinExistence type="inferred from homology"/>
<dbReference type="InterPro" id="IPR035906">
    <property type="entry name" value="MetI-like_sf"/>
</dbReference>
<dbReference type="Proteomes" id="UP000440965">
    <property type="component" value="Unassembled WGS sequence"/>
</dbReference>
<feature type="transmembrane region" description="Helical" evidence="8">
    <location>
        <begin position="39"/>
        <end position="62"/>
    </location>
</feature>
<keyword evidence="4" id="KW-1003">Cell membrane</keyword>
<dbReference type="GO" id="GO:0055085">
    <property type="term" value="P:transmembrane transport"/>
    <property type="evidence" value="ECO:0007669"/>
    <property type="project" value="InterPro"/>
</dbReference>
<dbReference type="InterPro" id="IPR000515">
    <property type="entry name" value="MetI-like"/>
</dbReference>
<evidence type="ECO:0000256" key="7">
    <source>
        <dbReference type="ARBA" id="ARBA00023136"/>
    </source>
</evidence>
<evidence type="ECO:0000256" key="2">
    <source>
        <dbReference type="ARBA" id="ARBA00007069"/>
    </source>
</evidence>
<comment type="caution">
    <text evidence="10">The sequence shown here is derived from an EMBL/GenBank/DDBJ whole genome shotgun (WGS) entry which is preliminary data.</text>
</comment>
<comment type="subcellular location">
    <subcellularLocation>
        <location evidence="1 8">Cell membrane</location>
        <topology evidence="1 8">Multi-pass membrane protein</topology>
    </subcellularLocation>
</comment>
<evidence type="ECO:0000256" key="1">
    <source>
        <dbReference type="ARBA" id="ARBA00004651"/>
    </source>
</evidence>
<feature type="transmembrane region" description="Helical" evidence="8">
    <location>
        <begin position="391"/>
        <end position="412"/>
    </location>
</feature>
<evidence type="ECO:0000256" key="6">
    <source>
        <dbReference type="ARBA" id="ARBA00022989"/>
    </source>
</evidence>
<evidence type="ECO:0000256" key="8">
    <source>
        <dbReference type="RuleBase" id="RU363032"/>
    </source>
</evidence>
<dbReference type="PANTHER" id="PTHR42929:SF5">
    <property type="entry name" value="ABC TRANSPORTER PERMEASE PROTEIN"/>
    <property type="match status" value="1"/>
</dbReference>
<dbReference type="CDD" id="cd06261">
    <property type="entry name" value="TM_PBP2"/>
    <property type="match status" value="1"/>
</dbReference>
<sequence length="424" mass="47000">MSSLYTVTPPLEESSGPGEQADLKVRLQRAERSNKVRSLLLVMPLLAFIVVFFLLPIGDILVRSVQNPALSTYMPKTAAYLKEWDNKNLPDERVFAALGSEMSTLAAQQELDRVGSDLNRVQSGLKSLFSKTARVLSKSQPASGQYKNVLIGIDGRWAKLETWAQLKSMAPAYSGIHYLAALDLQYDEQGNIVRQSESRRIYVDVLIKTFVMTFGITLLCMVLGYPLAYMLATLPAKVSNVLMILVLLPFWTSLLVRTTSWMVILQSNGVLNSALIKLRLIAQPLDVMFNMWGTVIAMTHILLPFMVLPMYSVMRSIDTTYIRAAHSMGASPLRTFLQIYFPLSLPGLSAGGILVFILAIGYYITPALVGGRTGQVISNFIAYHMQTSLNWGLAAAIGSILLVVVLFLYWLYDRVVGISNMKLG</sequence>
<dbReference type="GO" id="GO:0005886">
    <property type="term" value="C:plasma membrane"/>
    <property type="evidence" value="ECO:0007669"/>
    <property type="project" value="UniProtKB-SubCell"/>
</dbReference>
<evidence type="ECO:0000259" key="9">
    <source>
        <dbReference type="PROSITE" id="PS50928"/>
    </source>
</evidence>
<reference evidence="10 11" key="1">
    <citation type="submission" date="2019-10" db="EMBL/GenBank/DDBJ databases">
        <title>XDR Pseudomonas monteilii producing IMP-16 from LCR.</title>
        <authorList>
            <person name="Ballaben A."/>
            <person name="Doi Y."/>
        </authorList>
    </citation>
    <scope>NUCLEOTIDE SEQUENCE [LARGE SCALE GENOMIC DNA]</scope>
    <source>
        <strain evidence="10 11">597/14</strain>
    </source>
</reference>
<feature type="domain" description="ABC transmembrane type-1" evidence="9">
    <location>
        <begin position="206"/>
        <end position="412"/>
    </location>
</feature>
<dbReference type="PANTHER" id="PTHR42929">
    <property type="entry name" value="INNER MEMBRANE ABC TRANSPORTER PERMEASE PROTEIN YDCU-RELATED-RELATED"/>
    <property type="match status" value="1"/>
</dbReference>
<gene>
    <name evidence="10" type="ORF">F9Z43_00600</name>
</gene>
<organism evidence="10 11">
    <name type="scientific">Pseudomonas monteilii</name>
    <dbReference type="NCBI Taxonomy" id="76759"/>
    <lineage>
        <taxon>Bacteria</taxon>
        <taxon>Pseudomonadati</taxon>
        <taxon>Pseudomonadota</taxon>
        <taxon>Gammaproteobacteria</taxon>
        <taxon>Pseudomonadales</taxon>
        <taxon>Pseudomonadaceae</taxon>
        <taxon>Pseudomonas</taxon>
    </lineage>
</organism>
<evidence type="ECO:0000256" key="3">
    <source>
        <dbReference type="ARBA" id="ARBA00022448"/>
    </source>
</evidence>
<comment type="similarity">
    <text evidence="2">Belongs to the binding-protein-dependent transport system permease family. CysTW subfamily.</text>
</comment>
<accession>A0A7W2QR73</accession>
<dbReference type="PROSITE" id="PS50928">
    <property type="entry name" value="ABC_TM1"/>
    <property type="match status" value="1"/>
</dbReference>
<dbReference type="Gene3D" id="1.10.3720.10">
    <property type="entry name" value="MetI-like"/>
    <property type="match status" value="1"/>
</dbReference>
<keyword evidence="5 8" id="KW-0812">Transmembrane</keyword>
<dbReference type="SUPFAM" id="SSF161098">
    <property type="entry name" value="MetI-like"/>
    <property type="match status" value="1"/>
</dbReference>
<evidence type="ECO:0000313" key="10">
    <source>
        <dbReference type="EMBL" id="MVF47886.1"/>
    </source>
</evidence>
<feature type="transmembrane region" description="Helical" evidence="8">
    <location>
        <begin position="238"/>
        <end position="256"/>
    </location>
</feature>
<evidence type="ECO:0000256" key="4">
    <source>
        <dbReference type="ARBA" id="ARBA00022475"/>
    </source>
</evidence>
<name>A0A7W2QR73_9PSED</name>
<keyword evidence="6 8" id="KW-1133">Transmembrane helix</keyword>
<dbReference type="EMBL" id="WEIK01000001">
    <property type="protein sequence ID" value="MVF47886.1"/>
    <property type="molecule type" value="Genomic_DNA"/>
</dbReference>
<protein>
    <submittedName>
        <fullName evidence="10">ABC transporter permease</fullName>
    </submittedName>
</protein>
<evidence type="ECO:0000256" key="5">
    <source>
        <dbReference type="ARBA" id="ARBA00022692"/>
    </source>
</evidence>
<feature type="transmembrane region" description="Helical" evidence="8">
    <location>
        <begin position="205"/>
        <end position="232"/>
    </location>
</feature>
<feature type="transmembrane region" description="Helical" evidence="8">
    <location>
        <begin position="294"/>
        <end position="314"/>
    </location>
</feature>
<dbReference type="RefSeq" id="WP_156866694.1">
    <property type="nucleotide sequence ID" value="NZ_JACGDB010000011.1"/>
</dbReference>
<keyword evidence="7 8" id="KW-0472">Membrane</keyword>
<dbReference type="Pfam" id="PF00528">
    <property type="entry name" value="BPD_transp_1"/>
    <property type="match status" value="1"/>
</dbReference>
<dbReference type="AlphaFoldDB" id="A0A7W2QR73"/>